<feature type="domain" description="HTH marR-type" evidence="1">
    <location>
        <begin position="36"/>
        <end position="135"/>
    </location>
</feature>
<dbReference type="Proteomes" id="UP000034071">
    <property type="component" value="Chromosome"/>
</dbReference>
<dbReference type="GO" id="GO:0006950">
    <property type="term" value="P:response to stress"/>
    <property type="evidence" value="ECO:0007669"/>
    <property type="project" value="TreeGrafter"/>
</dbReference>
<dbReference type="InterPro" id="IPR000835">
    <property type="entry name" value="HTH_MarR-typ"/>
</dbReference>
<dbReference type="Gene3D" id="1.10.10.10">
    <property type="entry name" value="Winged helix-like DNA-binding domain superfamily/Winged helix DNA-binding domain"/>
    <property type="match status" value="1"/>
</dbReference>
<dbReference type="Pfam" id="PF01047">
    <property type="entry name" value="MarR"/>
    <property type="match status" value="1"/>
</dbReference>
<reference evidence="2 3" key="1">
    <citation type="submission" date="2015-02" db="EMBL/GenBank/DDBJ databases">
        <title>Complete genome sequence of Kangiella geojedonensis strain YCS-5T.</title>
        <authorList>
            <person name="Kim K.M."/>
        </authorList>
    </citation>
    <scope>NUCLEOTIDE SEQUENCE [LARGE SCALE GENOMIC DNA]</scope>
    <source>
        <strain evidence="2 3">YCS-5</strain>
    </source>
</reference>
<dbReference type="EMBL" id="CP010975">
    <property type="protein sequence ID" value="AKE52395.1"/>
    <property type="molecule type" value="Genomic_DNA"/>
</dbReference>
<dbReference type="SMART" id="SM00347">
    <property type="entry name" value="HTH_MARR"/>
    <property type="match status" value="1"/>
</dbReference>
<sequence>MNNALNKQLPEFYETKDCYCLEARRQARAITRLYEEKLRPHGLRATQFSVLATLKLKGPTPVTELADFLVLERTTMTRSAAVMAKKGWIEPATTDDARVRAWQLTSQGHQKLAEAFPAWKSVQDVLSSTGPTEDSV</sequence>
<name>A0A0F6TQV1_9GAMM</name>
<dbReference type="KEGG" id="kge:TQ33_1447"/>
<gene>
    <name evidence="2" type="ORF">TQ33_1447</name>
</gene>
<keyword evidence="3" id="KW-1185">Reference proteome</keyword>
<protein>
    <submittedName>
        <fullName evidence="2">MarR family transcriptional regulator</fullName>
    </submittedName>
</protein>
<dbReference type="PANTHER" id="PTHR33164">
    <property type="entry name" value="TRANSCRIPTIONAL REGULATOR, MARR FAMILY"/>
    <property type="match status" value="1"/>
</dbReference>
<evidence type="ECO:0000259" key="1">
    <source>
        <dbReference type="SMART" id="SM00347"/>
    </source>
</evidence>
<dbReference type="STRING" id="914150.TQ33_1447"/>
<organism evidence="2 3">
    <name type="scientific">Kangiella geojedonensis</name>
    <dbReference type="NCBI Taxonomy" id="914150"/>
    <lineage>
        <taxon>Bacteria</taxon>
        <taxon>Pseudomonadati</taxon>
        <taxon>Pseudomonadota</taxon>
        <taxon>Gammaproteobacteria</taxon>
        <taxon>Kangiellales</taxon>
        <taxon>Kangiellaceae</taxon>
        <taxon>Kangiella</taxon>
    </lineage>
</organism>
<dbReference type="SUPFAM" id="SSF46785">
    <property type="entry name" value="Winged helix' DNA-binding domain"/>
    <property type="match status" value="1"/>
</dbReference>
<dbReference type="InterPro" id="IPR036388">
    <property type="entry name" value="WH-like_DNA-bd_sf"/>
</dbReference>
<evidence type="ECO:0000313" key="2">
    <source>
        <dbReference type="EMBL" id="AKE52395.1"/>
    </source>
</evidence>
<dbReference type="GO" id="GO:0003700">
    <property type="term" value="F:DNA-binding transcription factor activity"/>
    <property type="evidence" value="ECO:0007669"/>
    <property type="project" value="InterPro"/>
</dbReference>
<dbReference type="AlphaFoldDB" id="A0A0F6TQV1"/>
<dbReference type="InterPro" id="IPR039422">
    <property type="entry name" value="MarR/SlyA-like"/>
</dbReference>
<dbReference type="HOGENOM" id="CLU_083287_35_3_6"/>
<evidence type="ECO:0000313" key="3">
    <source>
        <dbReference type="Proteomes" id="UP000034071"/>
    </source>
</evidence>
<dbReference type="InterPro" id="IPR036390">
    <property type="entry name" value="WH_DNA-bd_sf"/>
</dbReference>
<accession>A0A0F6TQV1</accession>
<proteinExistence type="predicted"/>
<dbReference type="PANTHER" id="PTHR33164:SF105">
    <property type="entry name" value="TRANSCRIPTIONAL REPRESSOR PROTEIN-RELATED"/>
    <property type="match status" value="1"/>
</dbReference>